<dbReference type="AlphaFoldDB" id="A0A9Q9EJB0"/>
<proteinExistence type="predicted"/>
<feature type="compositionally biased region" description="Polar residues" evidence="1">
    <location>
        <begin position="196"/>
        <end position="209"/>
    </location>
</feature>
<protein>
    <submittedName>
        <fullName evidence="2">Uncharacterized protein</fullName>
    </submittedName>
</protein>
<accession>A0A9Q9EJB0</accession>
<reference evidence="2" key="1">
    <citation type="submission" date="2022-06" db="EMBL/GenBank/DDBJ databases">
        <title>Complete genome sequences of two strains of the flax pathogen Septoria linicola.</title>
        <authorList>
            <person name="Lapalu N."/>
            <person name="Simon A."/>
            <person name="Demenou B."/>
            <person name="Paumier D."/>
            <person name="Guillot M.-P."/>
            <person name="Gout L."/>
            <person name="Valade R."/>
        </authorList>
    </citation>
    <scope>NUCLEOTIDE SEQUENCE</scope>
    <source>
        <strain evidence="2">SE15195</strain>
    </source>
</reference>
<feature type="region of interest" description="Disordered" evidence="1">
    <location>
        <begin position="189"/>
        <end position="220"/>
    </location>
</feature>
<organism evidence="2 3">
    <name type="scientific">Septoria linicola</name>
    <dbReference type="NCBI Taxonomy" id="215465"/>
    <lineage>
        <taxon>Eukaryota</taxon>
        <taxon>Fungi</taxon>
        <taxon>Dikarya</taxon>
        <taxon>Ascomycota</taxon>
        <taxon>Pezizomycotina</taxon>
        <taxon>Dothideomycetes</taxon>
        <taxon>Dothideomycetidae</taxon>
        <taxon>Mycosphaerellales</taxon>
        <taxon>Mycosphaerellaceae</taxon>
        <taxon>Septoria</taxon>
    </lineage>
</organism>
<sequence length="339" mass="38242">MSKRTLMIDARGSPRYVNAESEDRRLEVITMESHLARFRPISHAKQRRTRSVHNRVNSAVNLYRVALRPPCMNHTIKYCYCPSRVITPGVSQEDWDRFVRPVKTSSKVVRRRPGSVTAHEDGKWVSEEVTDIPPLIQPVFMHSQERLRLSDGAGHDDSLDFVGYQPVSHEAERKQGRAILAGSTWDRMHSAGGPTATPSVPSVSMQRATSKPIARTKTCQEQDTGFWEMENDLPEQDSMLTERLQLHLESSRRGEGMYVSACRAGRNCRRIIVPATTTPATDGTEIEFGRVYGRDDSPATRPDIAEVERLEKKLATGKVEERGPCETPSYGGGRMHRPY</sequence>
<keyword evidence="3" id="KW-1185">Reference proteome</keyword>
<dbReference type="Proteomes" id="UP001056384">
    <property type="component" value="Chromosome 4"/>
</dbReference>
<evidence type="ECO:0000313" key="2">
    <source>
        <dbReference type="EMBL" id="USW51977.1"/>
    </source>
</evidence>
<gene>
    <name evidence="2" type="ORF">Slin15195_G052960</name>
</gene>
<evidence type="ECO:0000313" key="3">
    <source>
        <dbReference type="Proteomes" id="UP001056384"/>
    </source>
</evidence>
<evidence type="ECO:0000256" key="1">
    <source>
        <dbReference type="SAM" id="MobiDB-lite"/>
    </source>
</evidence>
<feature type="region of interest" description="Disordered" evidence="1">
    <location>
        <begin position="315"/>
        <end position="339"/>
    </location>
</feature>
<dbReference type="EMBL" id="CP099421">
    <property type="protein sequence ID" value="USW51977.1"/>
    <property type="molecule type" value="Genomic_DNA"/>
</dbReference>
<name>A0A9Q9EJB0_9PEZI</name>
<feature type="compositionally biased region" description="Basic and acidic residues" evidence="1">
    <location>
        <begin position="315"/>
        <end position="324"/>
    </location>
</feature>